<feature type="compositionally biased region" description="Low complexity" evidence="1">
    <location>
        <begin position="1504"/>
        <end position="1514"/>
    </location>
</feature>
<feature type="compositionally biased region" description="Polar residues" evidence="1">
    <location>
        <begin position="1185"/>
        <end position="1197"/>
    </location>
</feature>
<feature type="compositionally biased region" description="Polar residues" evidence="1">
    <location>
        <begin position="1164"/>
        <end position="1176"/>
    </location>
</feature>
<name>A0A0M3K0G2_ANISI</name>
<accession>A0A0M3K0G2</accession>
<feature type="region of interest" description="Disordered" evidence="1">
    <location>
        <begin position="591"/>
        <end position="611"/>
    </location>
</feature>
<dbReference type="Proteomes" id="UP000267096">
    <property type="component" value="Unassembled WGS sequence"/>
</dbReference>
<organism evidence="4">
    <name type="scientific">Anisakis simplex</name>
    <name type="common">Herring worm</name>
    <dbReference type="NCBI Taxonomy" id="6269"/>
    <lineage>
        <taxon>Eukaryota</taxon>
        <taxon>Metazoa</taxon>
        <taxon>Ecdysozoa</taxon>
        <taxon>Nematoda</taxon>
        <taxon>Chromadorea</taxon>
        <taxon>Rhabditida</taxon>
        <taxon>Spirurina</taxon>
        <taxon>Ascaridomorpha</taxon>
        <taxon>Ascaridoidea</taxon>
        <taxon>Anisakidae</taxon>
        <taxon>Anisakis</taxon>
        <taxon>Anisakis simplex complex</taxon>
    </lineage>
</organism>
<reference evidence="2 3" key="2">
    <citation type="submission" date="2018-11" db="EMBL/GenBank/DDBJ databases">
        <authorList>
            <consortium name="Pathogen Informatics"/>
        </authorList>
    </citation>
    <scope>NUCLEOTIDE SEQUENCE [LARGE SCALE GENOMIC DNA]</scope>
</reference>
<feature type="compositionally biased region" description="Polar residues" evidence="1">
    <location>
        <begin position="1477"/>
        <end position="1487"/>
    </location>
</feature>
<feature type="compositionally biased region" description="Low complexity" evidence="1">
    <location>
        <begin position="1215"/>
        <end position="1270"/>
    </location>
</feature>
<feature type="compositionally biased region" description="Polar residues" evidence="1">
    <location>
        <begin position="1446"/>
        <end position="1463"/>
    </location>
</feature>
<feature type="compositionally biased region" description="Acidic residues" evidence="1">
    <location>
        <begin position="980"/>
        <end position="991"/>
    </location>
</feature>
<dbReference type="WBParaSite" id="ASIM_0001429801-mRNA-1">
    <property type="protein sequence ID" value="ASIM_0001429801-mRNA-1"/>
    <property type="gene ID" value="ASIM_0001429801"/>
</dbReference>
<feature type="compositionally biased region" description="Low complexity" evidence="1">
    <location>
        <begin position="1488"/>
        <end position="1497"/>
    </location>
</feature>
<feature type="compositionally biased region" description="Low complexity" evidence="1">
    <location>
        <begin position="1612"/>
        <end position="1622"/>
    </location>
</feature>
<sequence>MEDMVTDGGGTEDEQDDVLLNGEFDLEKIEEEIRMEKIRQAASKHSWENFSQYLRKNLMEKRIVLDADDRDDVQNVLSDLRKHMPSEENGDFMAHLRQLADSLSCEFQAQPGYYALKSAELSVEISMDGAQVSTCTVSWFGEPPTEANILKKLITQNKWGTINNTLSVMLKLIPSALQREEKCACMRSLELIEKDLLNASVNSIELLEKDRVSSTASSSCSLTSLPLIDKINSGLLALCQPRTESSPFTIHLIAEPNVFFDLQSSTFLDADEQAISDCSILPCARLSVVPAPTPQLFSDTSLFSVMSNEWCNVESGCRLPATYRLRFSRPIIFGVDSLRKLSSVAVLPLNIEGTGGDATGVDASSAVVTNKLNLYQYLRGEDEVHISNFFVLLLSSLLILKQNEFGACKFENSIYKLSSGQIRNDLLVSLPGCVTQRYVLDQLMTNAHDAGIVREVTFMHPRDVPLIVDTVRTQLAHNALFESLLRAHNPNASLSNALEIRLTSASTIVHFYINCCIDKIHAHLLFVARINVSSGNMSASIESVASGAVLADETQYATSILAKSWSLGVMMRGVLRRGGAGGMQVTTLSDDSAVPEMKDDSKNDNKQNNILSNGLFSNDDVKVSQCWLSVSNSASQHKSDFEFRVADEDTPSGTRSLLALFKELEHVEELIPPVAQNPGAHTPSAPPRIGEMLAPRTSRIHSENTMTINALSDLVSFVNFKDAICDMAANFDDGESNMSEHSGRSSIVERCSPSAVEVQRLRAQQQVPPQSPSNDRYRAAQINPIPQLSPLEIARQRLARFQQTPLSNTPDVFEFDEPPRMANATTPASASTFSPSQQFQFPGGVSQSGYQFAAIQSTRGSMTGAAPLVKRRGRGRKAANIGDRTGSIDHAHATAVLDPSTGLMTQTATRRPRGTVSTRRPRRPRKAAQLAASQTYTHQFSSMERPLLQRSFSDIHYSPQLSAPAPASIVSRSETVSEVDGIEESSDEETDPPPPTRLNAAPAQPPAQSATSLPPPTANPPTTPSSTALLPQHQQATGSSSAAPSVCCSPTTTVTSKQATASSVSSSVASSGGSSTGANTPIGASPSTVSSGHSGGGGGGGSAIGTPSYQSNSNRAPKKSTLEAVVGKLHHKSSTSAAGSTATTPTSSNNPYAASDLYDDESEPQQTTAAKPQQSPHLKREDSAPQLQGLSGSTSASPLGGSVTGARASPSSRITPAPGSLSSTSSASAGGTATSITAVGMQSTDQQQQQQQGAAPQSQTQSNLSQQSNSDLKIMIKLRQQTSVAPTTTSASKQSSAQQQQYPSTISPSLRLTGQPPSSSRSREEKALLKQRQLKEKARLQEERSRKAAKRERKSDSSVLSKKQKLDRASLSSSIEQRLQPPRVELPLQVPAFASLKNFKIPKVMENERSGDSASTSTQCQSQQSSSSTSTNNANVNTSSAITSTPSNNTVSNAGTTSVSNALSTTGSTSSSMSISNGHPPQLLQNQLPSSSTSSIFPSPPSSKPTKSILKSSSVTPMDTQQSGPPPPNMYRSMPVLPMVPGSGRRALLPDPRTVMHHPSRTILPPSRMMHPPMNLSAIAAPPPPSSTGRWMALAPPKQQPSPKNPILPEQLPSSSLSSNTDKSPDSNTFSKSADSPSEALKIVGDDE</sequence>
<feature type="region of interest" description="Disordered" evidence="1">
    <location>
        <begin position="959"/>
        <end position="1648"/>
    </location>
</feature>
<feature type="compositionally biased region" description="Basic and acidic residues" evidence="1">
    <location>
        <begin position="1321"/>
        <end position="1346"/>
    </location>
</feature>
<feature type="compositionally biased region" description="Low complexity" evidence="1">
    <location>
        <begin position="1000"/>
        <end position="1012"/>
    </location>
</feature>
<feature type="compositionally biased region" description="Low complexity" evidence="1">
    <location>
        <begin position="1039"/>
        <end position="1092"/>
    </location>
</feature>
<feature type="compositionally biased region" description="Polar residues" evidence="1">
    <location>
        <begin position="1306"/>
        <end position="1320"/>
    </location>
</feature>
<feature type="compositionally biased region" description="Polar residues" evidence="1">
    <location>
        <begin position="931"/>
        <end position="942"/>
    </location>
</feature>
<feature type="compositionally biased region" description="Low complexity" evidence="1">
    <location>
        <begin position="1413"/>
        <end position="1445"/>
    </location>
</feature>
<evidence type="ECO:0000313" key="3">
    <source>
        <dbReference type="Proteomes" id="UP000267096"/>
    </source>
</evidence>
<feature type="compositionally biased region" description="Pro residues" evidence="1">
    <location>
        <begin position="1013"/>
        <end position="1023"/>
    </location>
</feature>
<feature type="region of interest" description="Disordered" evidence="1">
    <location>
        <begin position="899"/>
        <end position="942"/>
    </location>
</feature>
<keyword evidence="3" id="KW-1185">Reference proteome</keyword>
<dbReference type="GO" id="GO:0003712">
    <property type="term" value="F:transcription coregulator activity"/>
    <property type="evidence" value="ECO:0007669"/>
    <property type="project" value="TreeGrafter"/>
</dbReference>
<dbReference type="GO" id="GO:0016592">
    <property type="term" value="C:mediator complex"/>
    <property type="evidence" value="ECO:0007669"/>
    <property type="project" value="TreeGrafter"/>
</dbReference>
<dbReference type="PANTHER" id="PTHR12881:SF10">
    <property type="entry name" value="MEDIATOR OF RNA POLYMERASE II TRANSCRIPTION SUBUNIT 1"/>
    <property type="match status" value="1"/>
</dbReference>
<dbReference type="InterPro" id="IPR051999">
    <property type="entry name" value="Mediator_complex_subunit_1"/>
</dbReference>
<feature type="compositionally biased region" description="Low complexity" evidence="1">
    <location>
        <begin position="1134"/>
        <end position="1148"/>
    </location>
</feature>
<evidence type="ECO:0000256" key="1">
    <source>
        <dbReference type="SAM" id="MobiDB-lite"/>
    </source>
</evidence>
<feature type="compositionally biased region" description="Low complexity" evidence="1">
    <location>
        <begin position="1285"/>
        <end position="1305"/>
    </location>
</feature>
<protein>
    <submittedName>
        <fullName evidence="4">Mediator of RNA polymerase II transcription subunit 1</fullName>
    </submittedName>
</protein>
<feature type="compositionally biased region" description="Basic and acidic residues" evidence="1">
    <location>
        <begin position="596"/>
        <end position="605"/>
    </location>
</feature>
<dbReference type="PANTHER" id="PTHR12881">
    <property type="entry name" value="MEDIATOR OF RNA POLYMERASE II TRANSCRIPTION SUBUNIT 1"/>
    <property type="match status" value="1"/>
</dbReference>
<proteinExistence type="predicted"/>
<gene>
    <name evidence="2" type="ORF">ASIM_LOCUS13726</name>
</gene>
<feature type="compositionally biased region" description="Gly residues" evidence="1">
    <location>
        <begin position="1093"/>
        <end position="1103"/>
    </location>
</feature>
<evidence type="ECO:0000313" key="4">
    <source>
        <dbReference type="WBParaSite" id="ASIM_0001429801-mRNA-1"/>
    </source>
</evidence>
<evidence type="ECO:0000313" key="2">
    <source>
        <dbReference type="EMBL" id="VDK50428.1"/>
    </source>
</evidence>
<feature type="compositionally biased region" description="Low complexity" evidence="1">
    <location>
        <begin position="1464"/>
        <end position="1476"/>
    </location>
</feature>
<dbReference type="OrthoDB" id="5778006at2759"/>
<reference evidence="4" key="1">
    <citation type="submission" date="2017-02" db="UniProtKB">
        <authorList>
            <consortium name="WormBaseParasite"/>
        </authorList>
    </citation>
    <scope>IDENTIFICATION</scope>
</reference>
<dbReference type="GO" id="GO:0006357">
    <property type="term" value="P:regulation of transcription by RNA polymerase II"/>
    <property type="evidence" value="ECO:0007669"/>
    <property type="project" value="TreeGrafter"/>
</dbReference>
<dbReference type="EMBL" id="UYRR01031481">
    <property type="protein sequence ID" value="VDK50428.1"/>
    <property type="molecule type" value="Genomic_DNA"/>
</dbReference>